<organism evidence="3 4">
    <name type="scientific">Lentzea jiangxiensis</name>
    <dbReference type="NCBI Taxonomy" id="641025"/>
    <lineage>
        <taxon>Bacteria</taxon>
        <taxon>Bacillati</taxon>
        <taxon>Actinomycetota</taxon>
        <taxon>Actinomycetes</taxon>
        <taxon>Pseudonocardiales</taxon>
        <taxon>Pseudonocardiaceae</taxon>
        <taxon>Lentzea</taxon>
    </lineage>
</organism>
<feature type="region of interest" description="Disordered" evidence="1">
    <location>
        <begin position="107"/>
        <end position="145"/>
    </location>
</feature>
<accession>A0A1H0DQ04</accession>
<reference evidence="4" key="1">
    <citation type="submission" date="2016-10" db="EMBL/GenBank/DDBJ databases">
        <authorList>
            <person name="Varghese N."/>
            <person name="Submissions S."/>
        </authorList>
    </citation>
    <scope>NUCLEOTIDE SEQUENCE [LARGE SCALE GENOMIC DNA]</scope>
    <source>
        <strain evidence="4">CGMCC 4.6609</strain>
    </source>
</reference>
<keyword evidence="2" id="KW-0732">Signal</keyword>
<keyword evidence="4" id="KW-1185">Reference proteome</keyword>
<evidence type="ECO:0000256" key="2">
    <source>
        <dbReference type="SAM" id="SignalP"/>
    </source>
</evidence>
<feature type="signal peptide" evidence="2">
    <location>
        <begin position="1"/>
        <end position="20"/>
    </location>
</feature>
<feature type="compositionally biased region" description="Basic and acidic residues" evidence="1">
    <location>
        <begin position="111"/>
        <end position="125"/>
    </location>
</feature>
<dbReference type="AlphaFoldDB" id="A0A1H0DQ04"/>
<dbReference type="PROSITE" id="PS51257">
    <property type="entry name" value="PROKAR_LIPOPROTEIN"/>
    <property type="match status" value="1"/>
</dbReference>
<name>A0A1H0DQ04_9PSEU</name>
<sequence length="145" mass="16232">MGKSVLLLFPLLAALSGCGALEGFDPELNAVGKQVVSDWKQRPETAAAQFEYTHGLDADDRLVFQVMLRADRISDQVVDEFVQIARRDCWRGTWKSCSARYVVYSTDDPPYGDRRDSGKPVREGDVDLPSDLELVFGPRPERSKP</sequence>
<feature type="chain" id="PRO_5038468294" description="Lipoprotein" evidence="2">
    <location>
        <begin position="21"/>
        <end position="145"/>
    </location>
</feature>
<evidence type="ECO:0000313" key="4">
    <source>
        <dbReference type="Proteomes" id="UP000199691"/>
    </source>
</evidence>
<protein>
    <recommendedName>
        <fullName evidence="5">Lipoprotein</fullName>
    </recommendedName>
</protein>
<dbReference type="EMBL" id="FNIX01000001">
    <property type="protein sequence ID" value="SDN72061.1"/>
    <property type="molecule type" value="Genomic_DNA"/>
</dbReference>
<evidence type="ECO:0008006" key="5">
    <source>
        <dbReference type="Google" id="ProtNLM"/>
    </source>
</evidence>
<proteinExistence type="predicted"/>
<dbReference type="Proteomes" id="UP000199691">
    <property type="component" value="Unassembled WGS sequence"/>
</dbReference>
<evidence type="ECO:0000313" key="3">
    <source>
        <dbReference type="EMBL" id="SDN72061.1"/>
    </source>
</evidence>
<gene>
    <name evidence="3" type="ORF">SAMN05421507_10165</name>
</gene>
<dbReference type="OrthoDB" id="3694289at2"/>
<evidence type="ECO:0000256" key="1">
    <source>
        <dbReference type="SAM" id="MobiDB-lite"/>
    </source>
</evidence>
<dbReference type="RefSeq" id="WP_090094565.1">
    <property type="nucleotide sequence ID" value="NZ_FNIX01000001.1"/>
</dbReference>